<gene>
    <name evidence="1" type="ORF">NIAS840_01595</name>
</gene>
<dbReference type="AlphaFoldDB" id="F5VFM5"/>
<proteinExistence type="predicted"/>
<dbReference type="Proteomes" id="UP000006227">
    <property type="component" value="Unassembled WGS sequence"/>
</dbReference>
<evidence type="ECO:0000313" key="1">
    <source>
        <dbReference type="EMBL" id="EGL98164.1"/>
    </source>
</evidence>
<dbReference type="RefSeq" id="WP_003706683.1">
    <property type="nucleotide sequence ID" value="NZ_AFMN01000002.1"/>
</dbReference>
<organism evidence="1 2">
    <name type="scientific">Ligilactobacillus salivarius NIAS840</name>
    <dbReference type="NCBI Taxonomy" id="1029822"/>
    <lineage>
        <taxon>Bacteria</taxon>
        <taxon>Bacillati</taxon>
        <taxon>Bacillota</taxon>
        <taxon>Bacilli</taxon>
        <taxon>Lactobacillales</taxon>
        <taxon>Lactobacillaceae</taxon>
        <taxon>Ligilactobacillus</taxon>
    </lineage>
</organism>
<evidence type="ECO:0000313" key="2">
    <source>
        <dbReference type="Proteomes" id="UP000006227"/>
    </source>
</evidence>
<dbReference type="PATRIC" id="fig|1029822.3.peg.1590"/>
<dbReference type="EMBL" id="AFMN01000002">
    <property type="protein sequence ID" value="EGL98164.1"/>
    <property type="molecule type" value="Genomic_DNA"/>
</dbReference>
<sequence length="71" mass="8150">MAKLIRKWLRHINKLIAKFNARVYGGNSFTKTSSYKAKPDANTKLAEDWNKTGKDLEKALVNHNIQGLHKQ</sequence>
<comment type="caution">
    <text evidence="1">The sequence shown here is derived from an EMBL/GenBank/DDBJ whole genome shotgun (WGS) entry which is preliminary data.</text>
</comment>
<protein>
    <submittedName>
        <fullName evidence="1">Uncharacterized protein</fullName>
    </submittedName>
</protein>
<accession>F5VFM5</accession>
<reference evidence="1 2" key="1">
    <citation type="journal article" date="2011" name="J. Bacteriol.">
        <title>Genome Sequence of Lactobacillus salivarius NIAS840, Isolated from Chicken Intestine.</title>
        <authorList>
            <person name="Ham J.S."/>
            <person name="Kim H.W."/>
            <person name="Seol K.H."/>
            <person name="Jang A."/>
            <person name="Jeong S.G."/>
            <person name="Oh M.H."/>
            <person name="Kim D.H."/>
            <person name="Kang D.K."/>
            <person name="Kim G.B."/>
            <person name="Cha C.J."/>
        </authorList>
    </citation>
    <scope>NUCLEOTIDE SEQUENCE [LARGE SCALE GENOMIC DNA]</scope>
    <source>
        <strain evidence="1 2">NIAS840</strain>
    </source>
</reference>
<name>F5VFM5_9LACO</name>